<dbReference type="InterPro" id="IPR017105">
    <property type="entry name" value="AP3_complex_dsu"/>
</dbReference>
<evidence type="ECO:0000256" key="5">
    <source>
        <dbReference type="ARBA" id="ARBA00022737"/>
    </source>
</evidence>
<reference evidence="12" key="1">
    <citation type="journal article" date="2011" name="Proc. Natl. Acad. Sci. U.S.A.">
        <title>Evolutionary erosion of yeast sex chromosomes by mating-type switching accidents.</title>
        <authorList>
            <person name="Gordon J.L."/>
            <person name="Armisen D."/>
            <person name="Proux-Wera E."/>
            <person name="Oheigeartaigh S.S."/>
            <person name="Byrne K.P."/>
            <person name="Wolfe K.H."/>
        </authorList>
    </citation>
    <scope>NUCLEOTIDE SEQUENCE [LARGE SCALE GENOMIC DNA]</scope>
    <source>
        <strain evidence="12">Type strain:CBS 2517</strain>
    </source>
</reference>
<feature type="region of interest" description="Disordered" evidence="10">
    <location>
        <begin position="884"/>
        <end position="933"/>
    </location>
</feature>
<dbReference type="STRING" id="1071382.H2B193"/>
<dbReference type="PIRSF" id="PIRSF037092">
    <property type="entry name" value="AP3_complex_delta"/>
    <property type="match status" value="1"/>
</dbReference>
<dbReference type="HOGENOM" id="CLU_001908_1_1_1"/>
<dbReference type="GO" id="GO:0030123">
    <property type="term" value="C:AP-3 adaptor complex"/>
    <property type="evidence" value="ECO:0007669"/>
    <property type="project" value="EnsemblFungi"/>
</dbReference>
<evidence type="ECO:0000256" key="8">
    <source>
        <dbReference type="ARBA" id="ARBA00023329"/>
    </source>
</evidence>
<evidence type="ECO:0000256" key="1">
    <source>
        <dbReference type="ARBA" id="ARBA00004145"/>
    </source>
</evidence>
<dbReference type="EMBL" id="HE650831">
    <property type="protein sequence ID" value="CCF60393.1"/>
    <property type="molecule type" value="Genomic_DNA"/>
</dbReference>
<dbReference type="PANTHER" id="PTHR22781">
    <property type="entry name" value="DELTA ADAPTIN-RELATED"/>
    <property type="match status" value="1"/>
</dbReference>
<keyword evidence="5" id="KW-0677">Repeat</keyword>
<dbReference type="KEGG" id="kaf:KAFR_0K00380"/>
<dbReference type="eggNOG" id="KOG1059">
    <property type="taxonomic scope" value="Eukaryota"/>
</dbReference>
<dbReference type="GO" id="GO:0010008">
    <property type="term" value="C:endosome membrane"/>
    <property type="evidence" value="ECO:0007669"/>
    <property type="project" value="TreeGrafter"/>
</dbReference>
<dbReference type="GO" id="GO:0005794">
    <property type="term" value="C:Golgi apparatus"/>
    <property type="evidence" value="ECO:0007669"/>
    <property type="project" value="UniProtKB-SubCell"/>
</dbReference>
<organism evidence="12 13">
    <name type="scientific">Kazachstania africana (strain ATCC 22294 / BCRC 22015 / CBS 2517 / CECT 1963 / NBRC 1671 / NRRL Y-8276)</name>
    <name type="common">Yeast</name>
    <name type="synonym">Kluyveromyces africanus</name>
    <dbReference type="NCBI Taxonomy" id="1071382"/>
    <lineage>
        <taxon>Eukaryota</taxon>
        <taxon>Fungi</taxon>
        <taxon>Dikarya</taxon>
        <taxon>Ascomycota</taxon>
        <taxon>Saccharomycotina</taxon>
        <taxon>Saccharomycetes</taxon>
        <taxon>Saccharomycetales</taxon>
        <taxon>Saccharomycetaceae</taxon>
        <taxon>Kazachstania</taxon>
    </lineage>
</organism>
<sequence length="933" mass="105890">MTSLYAPTADDVRQRLRPFGFFFEKSLKDLIKGIRSNNETPEKLHNFLNQQLTECRNEANQSDLNIKANAVLKLAYLEMYGFDMSWCNFHILEVMSSSRLQHKRVGYLAASQSFYKDADVLMLATNLIRKDLKFTGDNDTLKVGIALSGLSSIVSPSLAADIAEDLLPMLNSTNPYIRKKTVTALFKVFLQYPEALKDNFTNFVAKLEDDDISVVSATVSVICELSKKNPAPFIQLSPLLYQILVSIDNNWIIIRLLKLFTNLSKIEPKLKFKLLPKILELMDSTMATSVLYESINCIVRGNMLDVDDFDSAIQCLDRLHTFCDSQDPNLRYISCVLFYKIGKINTDFISHFDDLVIRLIGDVDISIRSKALELLEGIVDEENLKKIVVILMKQFVNQDVVVLQDSMSISREIPIIMSEPYKVKMVDTILKICQLNNYSNIPDFEWFNAVLYDLAILSQDLAAKELGYKIGEQIKNIMVKVPDMRGTTISTIIKLISVDTIDNQLPTILKDCIWSLGEYSGYIENGDALVRLLVKRGCDFRLDAQSVLITALLKIFSYWSNSNIEREVNEVKLLLEELVAFLQELSFSKSFEVQERSVEVLEILNLVLESMTPSDTELSLLLTDVIPSFFNAYELTPIAHGTQKQLNYTGQLDLETPFLTDFELQEILNQPKYSENIDYVDSDETDIELKESTDFTSFGNENEENNGIDISSTEKFSGNKKIDNMYYLNEEDQEVEKSRKSDDLLSVGGCESQSTDFDIIRLTTKPSGPKEKKKKHKKKAKKVKVLSDEIVVDSNTSDMNEGKRIQVPHSLSKSPEHKINLKTHSKLEDYDFSHNALANVSDRDPNKIEDQAELEKLREKFANQTLEKQNDVDDDDAEEVIVIKRKKKKASGDKKMRKGKKPSKTSETLSSTEEGTAANDSKAVKEQVPTQAK</sequence>
<feature type="compositionally biased region" description="Basic residues" evidence="10">
    <location>
        <begin position="884"/>
        <end position="903"/>
    </location>
</feature>
<dbReference type="GeneID" id="13886582"/>
<evidence type="ECO:0000313" key="12">
    <source>
        <dbReference type="EMBL" id="CCF60393.1"/>
    </source>
</evidence>
<keyword evidence="8" id="KW-0968">Cytoplasmic vesicle</keyword>
<keyword evidence="13" id="KW-1185">Reference proteome</keyword>
<evidence type="ECO:0000259" key="11">
    <source>
        <dbReference type="Pfam" id="PF01602"/>
    </source>
</evidence>
<evidence type="ECO:0000313" key="13">
    <source>
        <dbReference type="Proteomes" id="UP000005220"/>
    </source>
</evidence>
<comment type="subunit">
    <text evidence="9">Adaptor protein complex 3 (AP-3) is a heterotetramer.</text>
</comment>
<evidence type="ECO:0000256" key="4">
    <source>
        <dbReference type="ARBA" id="ARBA00022448"/>
    </source>
</evidence>
<dbReference type="InterPro" id="IPR011989">
    <property type="entry name" value="ARM-like"/>
</dbReference>
<comment type="function">
    <text evidence="9">Part of the AP-3 complex, an adaptor-related complex which is not clathrin-associated. The complex is associated with the Golgi region as well as more peripheral structures. It facilitates the budding of vesicles from the Golgi membrane.</text>
</comment>
<evidence type="ECO:0000256" key="10">
    <source>
        <dbReference type="SAM" id="MobiDB-lite"/>
    </source>
</evidence>
<keyword evidence="9" id="KW-0333">Golgi apparatus</keyword>
<protein>
    <recommendedName>
        <fullName evidence="3 9">AP-3 complex subunit delta</fullName>
    </recommendedName>
</protein>
<comment type="subcellular location">
    <subcellularLocation>
        <location evidence="1">Cytoplasmic vesicle</location>
        <location evidence="1">Clathrin-coated vesicle membrane</location>
        <topology evidence="1">Peripheral membrane protein</topology>
        <orientation evidence="1">Cytoplasmic side</orientation>
    </subcellularLocation>
    <subcellularLocation>
        <location evidence="9">Golgi apparatus</location>
    </subcellularLocation>
</comment>
<dbReference type="FunFam" id="1.25.10.10:FF:000251">
    <property type="entry name" value="AP-3 complex subunit delta"/>
    <property type="match status" value="1"/>
</dbReference>
<dbReference type="FunCoup" id="H2B193">
    <property type="interactions" value="676"/>
</dbReference>
<gene>
    <name evidence="12" type="primary">KAFR0K00380</name>
    <name evidence="12" type="ORF">KAFR_0K00380</name>
</gene>
<dbReference type="PANTHER" id="PTHR22781:SF12">
    <property type="entry name" value="AP-3 COMPLEX SUBUNIT DELTA-1"/>
    <property type="match status" value="1"/>
</dbReference>
<evidence type="ECO:0000256" key="6">
    <source>
        <dbReference type="ARBA" id="ARBA00022927"/>
    </source>
</evidence>
<dbReference type="Pfam" id="PF01602">
    <property type="entry name" value="Adaptin_N"/>
    <property type="match status" value="1"/>
</dbReference>
<evidence type="ECO:0000256" key="2">
    <source>
        <dbReference type="ARBA" id="ARBA00006613"/>
    </source>
</evidence>
<dbReference type="AlphaFoldDB" id="H2B193"/>
<comment type="similarity">
    <text evidence="2 9">Belongs to the adaptor complexes large subunit family.</text>
</comment>
<dbReference type="Gene3D" id="1.25.10.10">
    <property type="entry name" value="Leucine-rich Repeat Variant"/>
    <property type="match status" value="1"/>
</dbReference>
<dbReference type="GO" id="GO:0030665">
    <property type="term" value="C:clathrin-coated vesicle membrane"/>
    <property type="evidence" value="ECO:0007669"/>
    <property type="project" value="UniProtKB-SubCell"/>
</dbReference>
<dbReference type="RefSeq" id="XP_003959528.1">
    <property type="nucleotide sequence ID" value="XM_003959479.1"/>
</dbReference>
<dbReference type="InterPro" id="IPR016024">
    <property type="entry name" value="ARM-type_fold"/>
</dbReference>
<keyword evidence="7" id="KW-0472">Membrane</keyword>
<keyword evidence="6 9" id="KW-0653">Protein transport</keyword>
<reference evidence="12" key="2">
    <citation type="submission" date="2012-01" db="EMBL/GenBank/DDBJ databases">
        <authorList>
            <person name="Byrne K."/>
        </authorList>
    </citation>
    <scope>NUCLEOTIDE SEQUENCE</scope>
    <source>
        <strain evidence="12">Type strain:CBS 2517</strain>
    </source>
</reference>
<dbReference type="SUPFAM" id="SSF48371">
    <property type="entry name" value="ARM repeat"/>
    <property type="match status" value="1"/>
</dbReference>
<evidence type="ECO:0000256" key="9">
    <source>
        <dbReference type="PIRNR" id="PIRNR037092"/>
    </source>
</evidence>
<proteinExistence type="inferred from homology"/>
<dbReference type="OrthoDB" id="10264595at2759"/>
<dbReference type="InterPro" id="IPR002553">
    <property type="entry name" value="Clathrin/coatomer_adapt-like_N"/>
</dbReference>
<dbReference type="GO" id="GO:0006896">
    <property type="term" value="P:Golgi to vacuole transport"/>
    <property type="evidence" value="ECO:0007669"/>
    <property type="project" value="EnsemblFungi"/>
</dbReference>
<dbReference type="Proteomes" id="UP000005220">
    <property type="component" value="Chromosome 11"/>
</dbReference>
<evidence type="ECO:0000256" key="7">
    <source>
        <dbReference type="ARBA" id="ARBA00023136"/>
    </source>
</evidence>
<accession>H2B193</accession>
<evidence type="ECO:0000256" key="3">
    <source>
        <dbReference type="ARBA" id="ARBA00015717"/>
    </source>
</evidence>
<feature type="domain" description="Clathrin/coatomer adaptor adaptin-like N-terminal" evidence="11">
    <location>
        <begin position="48"/>
        <end position="605"/>
    </location>
</feature>
<name>H2B193_KAZAF</name>
<feature type="compositionally biased region" description="Low complexity" evidence="10">
    <location>
        <begin position="905"/>
        <end position="914"/>
    </location>
</feature>
<keyword evidence="4 9" id="KW-0813">Transport</keyword>
<dbReference type="GO" id="GO:0006623">
    <property type="term" value="P:protein targeting to vacuole"/>
    <property type="evidence" value="ECO:0007669"/>
    <property type="project" value="EnsemblFungi"/>
</dbReference>
<dbReference type="InParanoid" id="H2B193"/>